<dbReference type="InterPro" id="IPR013424">
    <property type="entry name" value="Ice-binding_C"/>
</dbReference>
<evidence type="ECO:0008006" key="4">
    <source>
        <dbReference type="Google" id="ProtNLM"/>
    </source>
</evidence>
<reference evidence="2 3" key="1">
    <citation type="submission" date="2017-06" db="EMBL/GenBank/DDBJ databases">
        <title>Genome sequencing of cyanobaciteial culture collection at National Institute for Environmental Studies (NIES).</title>
        <authorList>
            <person name="Hirose Y."/>
            <person name="Shimura Y."/>
            <person name="Fujisawa T."/>
            <person name="Nakamura Y."/>
            <person name="Kawachi M."/>
        </authorList>
    </citation>
    <scope>NUCLEOTIDE SEQUENCE [LARGE SCALE GENOMIC DNA]</scope>
    <source>
        <strain evidence="2 3">NIES-4072</strain>
    </source>
</reference>
<sequence length="236" mass="24928">MKTFYKLAIASAIVGFGLGTLNTAQAASFTQTASDQGWWAAEGGLNGPNSNDNTNYVTGNIRGTDLRNFFKFDLGDVVGVTSATLQIQRFVGSGNPTETLGFFDVSTPADVLSQKNNSPNNTIYNDLGSGKNYGTFDVTTSGDPNEILSFALNSNAIADINARSGNFFSIGGALLGDLSEEYLFSESGDQGFAKLVVDTADSTHVPEPSALGGIVVVGVGGWWLKRKREVSLKNKS</sequence>
<feature type="signal peptide" evidence="1">
    <location>
        <begin position="1"/>
        <end position="26"/>
    </location>
</feature>
<gene>
    <name evidence="2" type="ORF">NIES4072_19830</name>
</gene>
<dbReference type="OrthoDB" id="484098at2"/>
<dbReference type="RefSeq" id="WP_109008359.1">
    <property type="nucleotide sequence ID" value="NZ_BDUD01000001.1"/>
</dbReference>
<evidence type="ECO:0000313" key="3">
    <source>
        <dbReference type="Proteomes" id="UP000245124"/>
    </source>
</evidence>
<proteinExistence type="predicted"/>
<evidence type="ECO:0000256" key="1">
    <source>
        <dbReference type="SAM" id="SignalP"/>
    </source>
</evidence>
<organism evidence="2 3">
    <name type="scientific">Nostoc commune NIES-4072</name>
    <dbReference type="NCBI Taxonomy" id="2005467"/>
    <lineage>
        <taxon>Bacteria</taxon>
        <taxon>Bacillati</taxon>
        <taxon>Cyanobacteriota</taxon>
        <taxon>Cyanophyceae</taxon>
        <taxon>Nostocales</taxon>
        <taxon>Nostocaceae</taxon>
        <taxon>Nostoc</taxon>
    </lineage>
</organism>
<feature type="chain" id="PRO_5015351335" description="PEP-CTERM protein-sorting domain-containing protein" evidence="1">
    <location>
        <begin position="27"/>
        <end position="236"/>
    </location>
</feature>
<comment type="caution">
    <text evidence="2">The sequence shown here is derived from an EMBL/GenBank/DDBJ whole genome shotgun (WGS) entry which is preliminary data.</text>
</comment>
<keyword evidence="1" id="KW-0732">Signal</keyword>
<keyword evidence="3" id="KW-1185">Reference proteome</keyword>
<evidence type="ECO:0000313" key="2">
    <source>
        <dbReference type="EMBL" id="GBG18319.1"/>
    </source>
</evidence>
<protein>
    <recommendedName>
        <fullName evidence="4">PEP-CTERM protein-sorting domain-containing protein</fullName>
    </recommendedName>
</protein>
<dbReference type="NCBIfam" id="TIGR02595">
    <property type="entry name" value="PEP_CTERM"/>
    <property type="match status" value="1"/>
</dbReference>
<dbReference type="AlphaFoldDB" id="A0A2R5FJY8"/>
<dbReference type="Proteomes" id="UP000245124">
    <property type="component" value="Unassembled WGS sequence"/>
</dbReference>
<name>A0A2R5FJY8_NOSCO</name>
<accession>A0A2R5FJY8</accession>
<dbReference type="EMBL" id="BDUD01000001">
    <property type="protein sequence ID" value="GBG18319.1"/>
    <property type="molecule type" value="Genomic_DNA"/>
</dbReference>